<dbReference type="Proteomes" id="UP000831304">
    <property type="component" value="Chromosome"/>
</dbReference>
<protein>
    <submittedName>
        <fullName evidence="2">DUF3846 domain-containing protein</fullName>
    </submittedName>
</protein>
<accession>A0ABY4APN5</accession>
<name>A0ABY4APN5_9MICO</name>
<organism evidence="2 3">
    <name type="scientific">Agromyces soli</name>
    <dbReference type="NCBI Taxonomy" id="659012"/>
    <lineage>
        <taxon>Bacteria</taxon>
        <taxon>Bacillati</taxon>
        <taxon>Actinomycetota</taxon>
        <taxon>Actinomycetes</taxon>
        <taxon>Micrococcales</taxon>
        <taxon>Microbacteriaceae</taxon>
        <taxon>Agromyces</taxon>
    </lineage>
</organism>
<evidence type="ECO:0000313" key="3">
    <source>
        <dbReference type="Proteomes" id="UP000831304"/>
    </source>
</evidence>
<dbReference type="InterPro" id="IPR024559">
    <property type="entry name" value="DUF3846"/>
</dbReference>
<dbReference type="Pfam" id="PF12957">
    <property type="entry name" value="DUF3846"/>
    <property type="match status" value="1"/>
</dbReference>
<gene>
    <name evidence="2" type="ORF">MTP13_12270</name>
</gene>
<evidence type="ECO:0000313" key="2">
    <source>
        <dbReference type="EMBL" id="UOE25122.1"/>
    </source>
</evidence>
<sequence>MREFSGVDDYARSVDGYIEAVDVPDLGVTIYVNEIGLLRRLPFNSRASFLWWYYEPAARESLLVRDAVIVGWPDADGESTDVPEAVLRLLTEPIEHGIVVRLDSAPGRDVHPMSRLAQIVLPLTAGDPSLLMSSARFASYFDALTWAVVLEQRWPEAEEVEVVPLVDGRPRLDP</sequence>
<proteinExistence type="predicted"/>
<dbReference type="RefSeq" id="WP_243568029.1">
    <property type="nucleotide sequence ID" value="NZ_CP094533.1"/>
</dbReference>
<feature type="domain" description="DUF3846" evidence="1">
    <location>
        <begin position="3"/>
        <end position="91"/>
    </location>
</feature>
<dbReference type="EMBL" id="CP094533">
    <property type="protein sequence ID" value="UOE25122.1"/>
    <property type="molecule type" value="Genomic_DNA"/>
</dbReference>
<reference evidence="2 3" key="1">
    <citation type="submission" date="2022-03" db="EMBL/GenBank/DDBJ databases">
        <title>Agromyces sp. isolated from the gut of P. brevitarsis seulensis larvae.</title>
        <authorList>
            <person name="Won M."/>
            <person name="Kwon S.-W."/>
        </authorList>
    </citation>
    <scope>NUCLEOTIDE SEQUENCE [LARGE SCALE GENOMIC DNA]</scope>
    <source>
        <strain evidence="2 3">KACC 16215</strain>
    </source>
</reference>
<evidence type="ECO:0000259" key="1">
    <source>
        <dbReference type="Pfam" id="PF12957"/>
    </source>
</evidence>
<keyword evidence="3" id="KW-1185">Reference proteome</keyword>